<accession>A0A0X8H050</accession>
<name>A0A0X8H050_9FIRM</name>
<gene>
    <name evidence="2" type="ORF">AOC36_06045</name>
</gene>
<dbReference type="OrthoDB" id="9808360at2"/>
<dbReference type="AlphaFoldDB" id="A0A0X8H050"/>
<dbReference type="InterPro" id="IPR036388">
    <property type="entry name" value="WH-like_DNA-bd_sf"/>
</dbReference>
<dbReference type="PROSITE" id="PS51197">
    <property type="entry name" value="HTH_RRF2_2"/>
    <property type="match status" value="1"/>
</dbReference>
<dbReference type="RefSeq" id="WP_067632444.1">
    <property type="nucleotide sequence ID" value="NZ_CP013213.1"/>
</dbReference>
<dbReference type="Proteomes" id="UP000063781">
    <property type="component" value="Chromosome"/>
</dbReference>
<dbReference type="Gene3D" id="1.10.10.10">
    <property type="entry name" value="Winged helix-like DNA-binding domain superfamily/Winged helix DNA-binding domain"/>
    <property type="match status" value="1"/>
</dbReference>
<dbReference type="Pfam" id="PF02082">
    <property type="entry name" value="Rrf2"/>
    <property type="match status" value="1"/>
</dbReference>
<dbReference type="SUPFAM" id="SSF46785">
    <property type="entry name" value="Winged helix' DNA-binding domain"/>
    <property type="match status" value="1"/>
</dbReference>
<dbReference type="InterPro" id="IPR000944">
    <property type="entry name" value="Tscrpt_reg_Rrf2"/>
</dbReference>
<dbReference type="GO" id="GO:0003677">
    <property type="term" value="F:DNA binding"/>
    <property type="evidence" value="ECO:0007669"/>
    <property type="project" value="UniProtKB-KW"/>
</dbReference>
<reference evidence="2 3" key="1">
    <citation type="submission" date="2015-10" db="EMBL/GenBank/DDBJ databases">
        <title>Erysipelothrix larvae sp. LV19 isolated from the larval gut of the rhinoceros beetle, Trypoxylus dichotomus.</title>
        <authorList>
            <person name="Lim S."/>
            <person name="Kim B.-C."/>
        </authorList>
    </citation>
    <scope>NUCLEOTIDE SEQUENCE [LARGE SCALE GENOMIC DNA]</scope>
    <source>
        <strain evidence="2 3">LV19</strain>
    </source>
</reference>
<sequence length="140" mass="15810">MKLSAKSRYGIAALVYLHVQNETTSLISIANHLNISKIYMEQVFSSLRSAGIVEAIKGPNGGYYMKSSEYSMFDIINILEPEMLKKTQASTDDNTINQVLCENFYSIVDAHLSELLKGILIKDIAEKVKNYNSNEPMYYI</sequence>
<dbReference type="InterPro" id="IPR036390">
    <property type="entry name" value="WH_DNA-bd_sf"/>
</dbReference>
<dbReference type="GO" id="GO:0003700">
    <property type="term" value="F:DNA-binding transcription factor activity"/>
    <property type="evidence" value="ECO:0007669"/>
    <property type="project" value="TreeGrafter"/>
</dbReference>
<keyword evidence="1" id="KW-0238">DNA-binding</keyword>
<dbReference type="EMBL" id="CP013213">
    <property type="protein sequence ID" value="AMC93559.1"/>
    <property type="molecule type" value="Genomic_DNA"/>
</dbReference>
<dbReference type="NCBIfam" id="TIGR00738">
    <property type="entry name" value="rrf2_super"/>
    <property type="match status" value="1"/>
</dbReference>
<protein>
    <submittedName>
        <fullName evidence="2">[Fe-S]-binding protein</fullName>
    </submittedName>
</protein>
<proteinExistence type="predicted"/>
<evidence type="ECO:0000313" key="2">
    <source>
        <dbReference type="EMBL" id="AMC93559.1"/>
    </source>
</evidence>
<organism evidence="2 3">
    <name type="scientific">Erysipelothrix larvae</name>
    <dbReference type="NCBI Taxonomy" id="1514105"/>
    <lineage>
        <taxon>Bacteria</taxon>
        <taxon>Bacillati</taxon>
        <taxon>Bacillota</taxon>
        <taxon>Erysipelotrichia</taxon>
        <taxon>Erysipelotrichales</taxon>
        <taxon>Erysipelotrichaceae</taxon>
        <taxon>Erysipelothrix</taxon>
    </lineage>
</organism>
<evidence type="ECO:0000256" key="1">
    <source>
        <dbReference type="ARBA" id="ARBA00023125"/>
    </source>
</evidence>
<dbReference type="GO" id="GO:0005829">
    <property type="term" value="C:cytosol"/>
    <property type="evidence" value="ECO:0007669"/>
    <property type="project" value="TreeGrafter"/>
</dbReference>
<dbReference type="KEGG" id="erl:AOC36_06045"/>
<keyword evidence="3" id="KW-1185">Reference proteome</keyword>
<dbReference type="PANTHER" id="PTHR33221">
    <property type="entry name" value="WINGED HELIX-TURN-HELIX TRANSCRIPTIONAL REGULATOR, RRF2 FAMILY"/>
    <property type="match status" value="1"/>
</dbReference>
<dbReference type="STRING" id="1514105.AOC36_06045"/>
<evidence type="ECO:0000313" key="3">
    <source>
        <dbReference type="Proteomes" id="UP000063781"/>
    </source>
</evidence>
<dbReference type="PANTHER" id="PTHR33221:SF5">
    <property type="entry name" value="HTH-TYPE TRANSCRIPTIONAL REGULATOR ISCR"/>
    <property type="match status" value="1"/>
</dbReference>